<dbReference type="EMBL" id="FQZU01000038">
    <property type="protein sequence ID" value="SHK92825.1"/>
    <property type="molecule type" value="Genomic_DNA"/>
</dbReference>
<dbReference type="SUPFAM" id="SSF53335">
    <property type="entry name" value="S-adenosyl-L-methionine-dependent methyltransferases"/>
    <property type="match status" value="1"/>
</dbReference>
<accession>A0A1M6WH23</accession>
<dbReference type="STRING" id="1121393.SAMN02745216_04323"/>
<dbReference type="Pfam" id="PF13649">
    <property type="entry name" value="Methyltransf_25"/>
    <property type="match status" value="1"/>
</dbReference>
<dbReference type="RefSeq" id="WP_073478333.1">
    <property type="nucleotide sequence ID" value="NZ_FQZU01000038.1"/>
</dbReference>
<dbReference type="Pfam" id="PF21782">
    <property type="entry name" value="WHD_PKMT"/>
    <property type="match status" value="1"/>
</dbReference>
<organism evidence="4 5">
    <name type="scientific">Desulfatibacillum alkenivorans DSM 16219</name>
    <dbReference type="NCBI Taxonomy" id="1121393"/>
    <lineage>
        <taxon>Bacteria</taxon>
        <taxon>Pseudomonadati</taxon>
        <taxon>Thermodesulfobacteriota</taxon>
        <taxon>Desulfobacteria</taxon>
        <taxon>Desulfobacterales</taxon>
        <taxon>Desulfatibacillaceae</taxon>
        <taxon>Desulfatibacillum</taxon>
    </lineage>
</organism>
<dbReference type="Proteomes" id="UP000183994">
    <property type="component" value="Unassembled WGS sequence"/>
</dbReference>
<dbReference type="GO" id="GO:0032259">
    <property type="term" value="P:methylation"/>
    <property type="evidence" value="ECO:0007669"/>
    <property type="project" value="UniProtKB-KW"/>
</dbReference>
<keyword evidence="4" id="KW-0808">Transferase</keyword>
<evidence type="ECO:0000259" key="2">
    <source>
        <dbReference type="Pfam" id="PF13649"/>
    </source>
</evidence>
<proteinExistence type="predicted"/>
<gene>
    <name evidence="4" type="ORF">SAMN02745216_04323</name>
</gene>
<dbReference type="InterPro" id="IPR041698">
    <property type="entry name" value="Methyltransf_25"/>
</dbReference>
<reference evidence="5" key="1">
    <citation type="submission" date="2016-11" db="EMBL/GenBank/DDBJ databases">
        <authorList>
            <person name="Varghese N."/>
            <person name="Submissions S."/>
        </authorList>
    </citation>
    <scope>NUCLEOTIDE SEQUENCE [LARGE SCALE GENOMIC DNA]</scope>
    <source>
        <strain evidence="5">DSM 16219</strain>
    </source>
</reference>
<dbReference type="PANTHER" id="PTHR43667">
    <property type="entry name" value="CYCLOPROPANE-FATTY-ACYL-PHOSPHOLIPID SYNTHASE"/>
    <property type="match status" value="1"/>
</dbReference>
<dbReference type="CDD" id="cd02440">
    <property type="entry name" value="AdoMet_MTases"/>
    <property type="match status" value="1"/>
</dbReference>
<evidence type="ECO:0000313" key="5">
    <source>
        <dbReference type="Proteomes" id="UP000183994"/>
    </source>
</evidence>
<dbReference type="PANTHER" id="PTHR43667:SF2">
    <property type="entry name" value="FATTY ACID C-METHYL TRANSFERASE"/>
    <property type="match status" value="1"/>
</dbReference>
<feature type="domain" description="Methyltransferase regulatory" evidence="1">
    <location>
        <begin position="218"/>
        <end position="300"/>
    </location>
</feature>
<dbReference type="InterPro" id="IPR029063">
    <property type="entry name" value="SAM-dependent_MTases_sf"/>
</dbReference>
<dbReference type="InterPro" id="IPR048976">
    <property type="entry name" value="WHD_PKMT"/>
</dbReference>
<sequence length="530" mass="59616">MTEEIVQRTSYDDVPYESNPFPQTHPQRLAALAALFGLNPPDIQKCRVLEMGCASGGNLIPMACHFPEAEFVGVDLALEQVKAGRKVIEDLGLKNVRIENASIMDIDESWGKFDFVISHGVFSWVPGEVQEKMMAVCSENLTDGGLAYLSYNVYPGWHMRGMIRHMMLYHTAQFEDQPRKVQQARALVDFLAKSVPTENNYYGLLLKSEMDLLKKSKDYYLFHEHLEDRNEPMYFHQFAEMANKHGMQYLGESDFSTMLTSGFSKEVSETLKRISKNIIQTEQYMDFVRNRMFRQTILCKTGSAVNRNVTAGRLEKFLFASAAKAQDDLTDLSAETRITFKSPKGPSISISRPITKAALFALKEAWPRALGIDELAAAAKKKLMEGGIKDAEKVEEAQFKQVLLADMLQCMTISLVEYHLWQGDFVSEISEKPKVSPLGAVYAKMRPRTVNQRHETVPLDAALINMIPLVDGTRDKAALVEGMVALVKEGVLSLKREGKPVEDSEFIQTTMEKVVENGLTYLKNNALLVA</sequence>
<keyword evidence="4" id="KW-0489">Methyltransferase</keyword>
<evidence type="ECO:0000259" key="3">
    <source>
        <dbReference type="Pfam" id="PF21782"/>
    </source>
</evidence>
<dbReference type="InterPro" id="IPR050723">
    <property type="entry name" value="CFA/CMAS"/>
</dbReference>
<feature type="domain" description="PKMT C-terminal winged helix" evidence="3">
    <location>
        <begin position="431"/>
        <end position="527"/>
    </location>
</feature>
<keyword evidence="5" id="KW-1185">Reference proteome</keyword>
<name>A0A1M6WH23_9BACT</name>
<evidence type="ECO:0000259" key="1">
    <source>
        <dbReference type="Pfam" id="PF10119"/>
    </source>
</evidence>
<dbReference type="InterPro" id="IPR018773">
    <property type="entry name" value="MeTrfase_reg_dom_prd"/>
</dbReference>
<feature type="domain" description="Methyltransferase" evidence="2">
    <location>
        <begin position="48"/>
        <end position="145"/>
    </location>
</feature>
<protein>
    <submittedName>
        <fullName evidence="4">Regulatory domain of a methyltransferase-containing protein</fullName>
    </submittedName>
</protein>
<evidence type="ECO:0000313" key="4">
    <source>
        <dbReference type="EMBL" id="SHK92825.1"/>
    </source>
</evidence>
<dbReference type="Gene3D" id="3.40.50.150">
    <property type="entry name" value="Vaccinia Virus protein VP39"/>
    <property type="match status" value="1"/>
</dbReference>
<dbReference type="GO" id="GO:0008168">
    <property type="term" value="F:methyltransferase activity"/>
    <property type="evidence" value="ECO:0007669"/>
    <property type="project" value="UniProtKB-KW"/>
</dbReference>
<dbReference type="Pfam" id="PF10119">
    <property type="entry name" value="MethyTransf_Reg"/>
    <property type="match status" value="1"/>
</dbReference>
<dbReference type="AlphaFoldDB" id="A0A1M6WH23"/>